<evidence type="ECO:0000259" key="2">
    <source>
        <dbReference type="SMART" id="SM00881"/>
    </source>
</evidence>
<evidence type="ECO:0000313" key="4">
    <source>
        <dbReference type="Proteomes" id="UP001174909"/>
    </source>
</evidence>
<proteinExistence type="predicted"/>
<evidence type="ECO:0000313" key="3">
    <source>
        <dbReference type="EMBL" id="CAI8029216.1"/>
    </source>
</evidence>
<accession>A0AA35WUB4</accession>
<feature type="region of interest" description="Disordered" evidence="1">
    <location>
        <begin position="109"/>
        <end position="152"/>
    </location>
</feature>
<comment type="caution">
    <text evidence="3">The sequence shown here is derived from an EMBL/GenBank/DDBJ whole genome shotgun (WGS) entry which is preliminary data.</text>
</comment>
<evidence type="ECO:0000256" key="1">
    <source>
        <dbReference type="SAM" id="MobiDB-lite"/>
    </source>
</evidence>
<dbReference type="PANTHER" id="PTHR33303">
    <property type="entry name" value="CYTOPLASMIC PROTEIN-RELATED"/>
    <property type="match status" value="1"/>
</dbReference>
<name>A0AA35WUB4_GEOBA</name>
<dbReference type="InterPro" id="IPR036291">
    <property type="entry name" value="NAD(P)-bd_dom_sf"/>
</dbReference>
<dbReference type="Pfam" id="PF13380">
    <property type="entry name" value="CoA_binding_2"/>
    <property type="match status" value="1"/>
</dbReference>
<organism evidence="3 4">
    <name type="scientific">Geodia barretti</name>
    <name type="common">Barrett's horny sponge</name>
    <dbReference type="NCBI Taxonomy" id="519541"/>
    <lineage>
        <taxon>Eukaryota</taxon>
        <taxon>Metazoa</taxon>
        <taxon>Porifera</taxon>
        <taxon>Demospongiae</taxon>
        <taxon>Heteroscleromorpha</taxon>
        <taxon>Tetractinellida</taxon>
        <taxon>Astrophorina</taxon>
        <taxon>Geodiidae</taxon>
        <taxon>Geodia</taxon>
    </lineage>
</organism>
<protein>
    <submittedName>
        <fullName evidence="3">Uncharacterized protein YneT</fullName>
    </submittedName>
</protein>
<gene>
    <name evidence="3" type="ORF">GBAR_LOCUS16606</name>
</gene>
<feature type="domain" description="CoA-binding" evidence="2">
    <location>
        <begin position="13"/>
        <end position="105"/>
    </location>
</feature>
<dbReference type="EMBL" id="CASHTH010002388">
    <property type="protein sequence ID" value="CAI8029216.1"/>
    <property type="molecule type" value="Genomic_DNA"/>
</dbReference>
<dbReference type="InterPro" id="IPR003781">
    <property type="entry name" value="CoA-bd"/>
</dbReference>
<dbReference type="AlphaFoldDB" id="A0AA35WUB4"/>
<dbReference type="PANTHER" id="PTHR33303:SF2">
    <property type="entry name" value="COA-BINDING DOMAIN-CONTAINING PROTEIN"/>
    <property type="match status" value="1"/>
</dbReference>
<keyword evidence="4" id="KW-1185">Reference proteome</keyword>
<reference evidence="3" key="1">
    <citation type="submission" date="2023-03" db="EMBL/GenBank/DDBJ databases">
        <authorList>
            <person name="Steffen K."/>
            <person name="Cardenas P."/>
        </authorList>
    </citation>
    <scope>NUCLEOTIDE SEQUENCE</scope>
</reference>
<dbReference type="SMART" id="SM00881">
    <property type="entry name" value="CoA_binding"/>
    <property type="match status" value="1"/>
</dbReference>
<dbReference type="Gene3D" id="3.40.50.720">
    <property type="entry name" value="NAD(P)-binding Rossmann-like Domain"/>
    <property type="match status" value="1"/>
</dbReference>
<dbReference type="SUPFAM" id="SSF51735">
    <property type="entry name" value="NAD(P)-binding Rossmann-fold domains"/>
    <property type="match status" value="1"/>
</dbReference>
<dbReference type="Proteomes" id="UP001174909">
    <property type="component" value="Unassembled WGS sequence"/>
</dbReference>
<sequence>MATEYVDLVDEQLRNSKTIAVVGLSNNPDRDSHRVASYLQSQGYRIIPVNPVIEEALGEKSYPDLKSVPESIDMVDVFRRSDQVPPVVDEAIEVGARYIWMQDGVINEEAKGQGRGRRHPGSHERLRSPPAPPPLRPRVNLPSTACKNRWAG</sequence>